<evidence type="ECO:0000256" key="2">
    <source>
        <dbReference type="ARBA" id="ARBA00010239"/>
    </source>
</evidence>
<name>A0AAN6D570_9ASCO</name>
<dbReference type="GO" id="GO:0006338">
    <property type="term" value="P:chromatin remodeling"/>
    <property type="evidence" value="ECO:0007669"/>
    <property type="project" value="InterPro"/>
</dbReference>
<evidence type="ECO:0000256" key="3">
    <source>
        <dbReference type="ARBA" id="ARBA00023015"/>
    </source>
</evidence>
<keyword evidence="3" id="KW-0805">Transcription regulation</keyword>
<evidence type="ECO:0000256" key="1">
    <source>
        <dbReference type="ARBA" id="ARBA00004123"/>
    </source>
</evidence>
<evidence type="ECO:0000313" key="8">
    <source>
        <dbReference type="Proteomes" id="UP000738402"/>
    </source>
</evidence>
<evidence type="ECO:0000313" key="7">
    <source>
        <dbReference type="EMBL" id="KAG7726236.1"/>
    </source>
</evidence>
<dbReference type="EMBL" id="JAHLUH010000010">
    <property type="protein sequence ID" value="KAG7726236.1"/>
    <property type="molecule type" value="Genomic_DNA"/>
</dbReference>
<keyword evidence="5" id="KW-0539">Nucleus</keyword>
<dbReference type="PANTHER" id="PTHR10019">
    <property type="entry name" value="SNF5"/>
    <property type="match status" value="1"/>
</dbReference>
<dbReference type="GO" id="GO:0000228">
    <property type="term" value="C:nuclear chromosome"/>
    <property type="evidence" value="ECO:0007669"/>
    <property type="project" value="InterPro"/>
</dbReference>
<dbReference type="AlphaFoldDB" id="A0AAN6D570"/>
<feature type="compositionally biased region" description="Pro residues" evidence="6">
    <location>
        <begin position="164"/>
        <end position="176"/>
    </location>
</feature>
<gene>
    <name evidence="7" type="ORF">KL933_003678</name>
</gene>
<feature type="region of interest" description="Disordered" evidence="6">
    <location>
        <begin position="68"/>
        <end position="177"/>
    </location>
</feature>
<reference evidence="7" key="1">
    <citation type="journal article" date="2021" name="G3 (Bethesda)">
        <title>Genomic diversity, chromosomal rearrangements, and interspecies hybridization in the ogataea polymorpha species complex.</title>
        <authorList>
            <person name="Hanson S.J."/>
            <person name="Cinneide E.O."/>
            <person name="Salzberg L.I."/>
            <person name="Wolfe K.H."/>
            <person name="McGowan J."/>
            <person name="Fitzpatrick D.A."/>
            <person name="Matlin K."/>
        </authorList>
    </citation>
    <scope>NUCLEOTIDE SEQUENCE</scope>
    <source>
        <strain evidence="7">83-405-1</strain>
    </source>
</reference>
<organism evidence="7 8">
    <name type="scientific">Ogataea haglerorum</name>
    <dbReference type="NCBI Taxonomy" id="1937702"/>
    <lineage>
        <taxon>Eukaryota</taxon>
        <taxon>Fungi</taxon>
        <taxon>Dikarya</taxon>
        <taxon>Ascomycota</taxon>
        <taxon>Saccharomycotina</taxon>
        <taxon>Pichiomycetes</taxon>
        <taxon>Pichiales</taxon>
        <taxon>Pichiaceae</taxon>
        <taxon>Ogataea</taxon>
    </lineage>
</organism>
<feature type="compositionally biased region" description="Low complexity" evidence="6">
    <location>
        <begin position="68"/>
        <end position="92"/>
    </location>
</feature>
<sequence length="636" mass="72183">MFEGSSGGQPPPQQQMTPQMIIQNLMRMDPQQRNAVIMKNPQLQMFLQHYEQQRKAALSQSMNPQMQAKIIQQQQQQQIQQQRQQMPGQAPGQMPPQIPTPVPAPQMAQKKPGMQAQKRTVRKRSSARDPLDPSGTPVGSPVIPPGPHVLQNMGYPPGAQSGAVPPPGAQGPPQPVVPLSERIEDARKWSRTLEKEEKEVPTSIKVYEQIVERDTDYDRRSVAETRKPFNAEQLQAMARDLKFYQTIRDSRLKAIALTEAGKNADSIWGDGYSGYGNGFSAGKTRLVFPRNRKKHSRVPDDYIPTEEYEKQANKPEELVPIRLEFDVDRDSFKLNDTFLWNLNEGTVSVERFAQIAMEDYKFPQGQASNVEKIVSSIKEQINEYHPMVYGEFKGSDLRLPISVDITIGNNQLVDKFDWDLANPDNDPEEFARVMCEEMALPNEFMTAISHAIREQCQIYVKSLFSVGYKFDGSPITSDEFKDLNRSQIDKDSVVRARHHLQEYTPSLQEVTFDALEKITKERERESRRKKRGQTRVGRRGGIVLPDLHDLPKTFRTPVPSTVLPSGVNLGPPVDSYIDFPLQVEIPQEQLRALEEYRAQERVQAAPVDRVGPVVGSNGVAYQIDLQRAIVRIKLRK</sequence>
<evidence type="ECO:0000256" key="4">
    <source>
        <dbReference type="ARBA" id="ARBA00023163"/>
    </source>
</evidence>
<comment type="caution">
    <text evidence="7">The sequence shown here is derived from an EMBL/GenBank/DDBJ whole genome shotgun (WGS) entry which is preliminary data.</text>
</comment>
<dbReference type="InterPro" id="IPR006939">
    <property type="entry name" value="SNF5"/>
</dbReference>
<evidence type="ECO:0000256" key="5">
    <source>
        <dbReference type="ARBA" id="ARBA00023242"/>
    </source>
</evidence>
<keyword evidence="4" id="KW-0804">Transcription</keyword>
<comment type="similarity">
    <text evidence="2">Belongs to the SNF5 family.</text>
</comment>
<protein>
    <submittedName>
        <fullName evidence="7">Uncharacterized protein</fullName>
    </submittedName>
</protein>
<feature type="compositionally biased region" description="Pro residues" evidence="6">
    <location>
        <begin position="93"/>
        <end position="104"/>
    </location>
</feature>
<comment type="subcellular location">
    <subcellularLocation>
        <location evidence="1">Nucleus</location>
    </subcellularLocation>
</comment>
<accession>A0AAN6D570</accession>
<dbReference type="Proteomes" id="UP000738402">
    <property type="component" value="Unassembled WGS sequence"/>
</dbReference>
<evidence type="ECO:0000256" key="6">
    <source>
        <dbReference type="SAM" id="MobiDB-lite"/>
    </source>
</evidence>
<proteinExistence type="inferred from homology"/>
<dbReference type="Pfam" id="PF04855">
    <property type="entry name" value="SNF5"/>
    <property type="match status" value="1"/>
</dbReference>